<sequence>MQKFLPLLYCTLLAYSSSSVDAQNPSLQGPSVDVDYAQFQGAFDPETNVTNFLGIRYATSPTGDLRFRAPQPPAPITGVQQADTEPPECVQGLVTDSEDCLFLNVHTPGSRISATSSLPTVVWIHGGGHVLILQYAGGNGSMYHGSDLLQQANNEVVAVIVQYRLGLFGFLAGKNVKENGDLNAGLLDQHLALQWVNEHISKFGGDPEKVTIWGESAGAGSVLQHVVAQDGQTSPPLFRAAITSSTFLPSQYPFDDAVPEALYTEVVSQSNCSSASDTLTCLRAADLDVLRTVNTNIQDAAFSGTFAFVPVIDGNFITQRPTVALKEGKVNGRAFLAITNTNEGNDFVDQTGVVMNTSIYAGQLFPKFGSAQDNEVAKQYAGLGTTLNQINNIMGDSIFKCPSFFMLNAFHEHGFNTFKGEFAIPPALHGMDVNYYFPSTGPISFQNPRFSAAFSQSFLSFVIFLDPNIKVDPQEDMTPPWSMFQIADTEMIFNKTVVGNGTNIHPVRVDDGLLERCSFWDSVGALTGQ</sequence>
<dbReference type="Proteomes" id="UP001163835">
    <property type="component" value="Unassembled WGS sequence"/>
</dbReference>
<proteinExistence type="predicted"/>
<reference evidence="1" key="1">
    <citation type="submission" date="2022-09" db="EMBL/GenBank/DDBJ databases">
        <title>A Global Phylogenomic Analysis of the Shiitake Genus Lentinula.</title>
        <authorList>
            <consortium name="DOE Joint Genome Institute"/>
            <person name="Sierra-Patev S."/>
            <person name="Min B."/>
            <person name="Naranjo-Ortiz M."/>
            <person name="Looney B."/>
            <person name="Konkel Z."/>
            <person name="Slot J.C."/>
            <person name="Sakamoto Y."/>
            <person name="Steenwyk J.L."/>
            <person name="Rokas A."/>
            <person name="Carro J."/>
            <person name="Camarero S."/>
            <person name="Ferreira P."/>
            <person name="Molpeceres G."/>
            <person name="Ruiz-Duenas F.J."/>
            <person name="Serrano A."/>
            <person name="Henrissat B."/>
            <person name="Drula E."/>
            <person name="Hughes K.W."/>
            <person name="Mata J.L."/>
            <person name="Ishikawa N.K."/>
            <person name="Vargas-Isla R."/>
            <person name="Ushijima S."/>
            <person name="Smith C.A."/>
            <person name="Ahrendt S."/>
            <person name="Andreopoulos W."/>
            <person name="He G."/>
            <person name="Labutti K."/>
            <person name="Lipzen A."/>
            <person name="Ng V."/>
            <person name="Riley R."/>
            <person name="Sandor L."/>
            <person name="Barry K."/>
            <person name="Martinez A.T."/>
            <person name="Xiao Y."/>
            <person name="Gibbons J.G."/>
            <person name="Terashima K."/>
            <person name="Grigoriev I.V."/>
            <person name="Hibbett D.S."/>
        </authorList>
    </citation>
    <scope>NUCLEOTIDE SEQUENCE</scope>
    <source>
        <strain evidence="1">TMI1499</strain>
    </source>
</reference>
<dbReference type="EMBL" id="MU795799">
    <property type="protein sequence ID" value="KAJ3804817.1"/>
    <property type="molecule type" value="Genomic_DNA"/>
</dbReference>
<gene>
    <name evidence="1" type="ORF">F5876DRAFT_82577</name>
</gene>
<comment type="caution">
    <text evidence="1">The sequence shown here is derived from an EMBL/GenBank/DDBJ whole genome shotgun (WGS) entry which is preliminary data.</text>
</comment>
<name>A0ACC1TJM5_9AGAR</name>
<keyword evidence="2" id="KW-1185">Reference proteome</keyword>
<organism evidence="1 2">
    <name type="scientific">Lentinula aff. lateritia</name>
    <dbReference type="NCBI Taxonomy" id="2804960"/>
    <lineage>
        <taxon>Eukaryota</taxon>
        <taxon>Fungi</taxon>
        <taxon>Dikarya</taxon>
        <taxon>Basidiomycota</taxon>
        <taxon>Agaricomycotina</taxon>
        <taxon>Agaricomycetes</taxon>
        <taxon>Agaricomycetidae</taxon>
        <taxon>Agaricales</taxon>
        <taxon>Marasmiineae</taxon>
        <taxon>Omphalotaceae</taxon>
        <taxon>Lentinula</taxon>
    </lineage>
</organism>
<keyword evidence="1" id="KW-0378">Hydrolase</keyword>
<protein>
    <submittedName>
        <fullName evidence="1">Alpha/Beta hydrolase protein</fullName>
    </submittedName>
</protein>
<accession>A0ACC1TJM5</accession>
<evidence type="ECO:0000313" key="2">
    <source>
        <dbReference type="Proteomes" id="UP001163835"/>
    </source>
</evidence>
<evidence type="ECO:0000313" key="1">
    <source>
        <dbReference type="EMBL" id="KAJ3804817.1"/>
    </source>
</evidence>